<protein>
    <submittedName>
        <fullName evidence="2">Discoidin domain-containing protein</fullName>
    </submittedName>
</protein>
<evidence type="ECO:0000313" key="2">
    <source>
        <dbReference type="EMBL" id="MBD1221254.1"/>
    </source>
</evidence>
<comment type="caution">
    <text evidence="2">The sequence shown here is derived from an EMBL/GenBank/DDBJ whole genome shotgun (WGS) entry which is preliminary data.</text>
</comment>
<dbReference type="InterPro" id="IPR000421">
    <property type="entry name" value="FA58C"/>
</dbReference>
<evidence type="ECO:0000259" key="1">
    <source>
        <dbReference type="PROSITE" id="PS50022"/>
    </source>
</evidence>
<dbReference type="PROSITE" id="PS50022">
    <property type="entry name" value="FA58C_3"/>
    <property type="match status" value="1"/>
</dbReference>
<reference evidence="2 3" key="1">
    <citation type="submission" date="2020-09" db="EMBL/GenBank/DDBJ databases">
        <title>Draft Genome Sequences of Oil-Oxidizing Bacteria Halomonas titanicae, Marinobacter lutaoensis, and Virgibacillus halodenitrificans Isolated from Highly Saline Environments.</title>
        <authorList>
            <person name="Grouzdev D.S."/>
            <person name="Sokolova D.S."/>
            <person name="Semenova E.M."/>
            <person name="Borzenkov I.A."/>
            <person name="Bidzhieva S.K."/>
            <person name="Poltaraus A.B."/>
            <person name="Nazina T.N."/>
        </authorList>
    </citation>
    <scope>NUCLEOTIDE SEQUENCE [LARGE SCALE GENOMIC DNA]</scope>
    <source>
        <strain evidence="2 3">VKM B-3472D</strain>
    </source>
</reference>
<dbReference type="Proteomes" id="UP000621631">
    <property type="component" value="Unassembled WGS sequence"/>
</dbReference>
<accession>A0ABR7VLH4</accession>
<gene>
    <name evidence="2" type="ORF">IC602_01345</name>
</gene>
<sequence length="1227" mass="139193">MRNNTHSLSKRKKTTKGTKGKVSIVLLMMLFPFLSMNNVIEASKVPDSRPITNEEYANKETLQPYGNTLQVDELKHWSPDKDPDARYNRASIPLKERYMGPLVNPNASPDAKVMSLAMTNPRASTGKSQGGEGVNVYAFTNFQYVDSYNYWGGSSHEGIIAIPTPEHINSAHKNGVKATGTIFFPWGDKEFVEEAMTQFTEQDEDGNYIIADKLFEIADYYGFEGFFINQESSIDPELAAKFKDVLVYIQNNKPDNFVMQWYDSMLPNGSIDYQNGVTENNIGMIQNKDQKINDEVFLNFNWNKDRIDNSIQTMKKAGRSPYDIFASWEYFPETKHTGKAEHLYGDNKKVRTSIGLLSPTVTLTNSDDPEDFQNVEDPKFWVGPTFNPADTSTRDEKEFPGISSLVADKTPILGTNFVTHFTTGNGYKFYEEGNVTKDEEWHNRSLTDVMPTWRWIVESEGSKLSPEIDYEDAYRGGTSLKIHGKLEANHSNHIKLYSSKLDVNQDSKLSITYKSKASDNKMQIGLDFKGTYEEKDFTFFEVKNGEENEWNTVEIDLSKYKGKVIKAISLKFDTEKDIDNLSVNIGRLAITDNSIAPSEIRKATFDEIMFEDYAHAEARIYWDRTRNATLYTIHRVMEDGTKKFIGATPNNAFYIPPFEKDGKEDNFDFEITPISETGVKGPVKELQFDWTIPTNTAEFVDRKNRENVALNQPVVSNVDVENDGPVNKINDGVITLSKWATKGTSSKTDPHTATIDLGEEKEISRWVVHHANAPGAGESPLMNTVDFKLRYAKDDGLPLLNGDTSESKERVSKMEFLNADSVTDNRLDVTDRNLSEPIKARYIQLYVTNSDRSQWKATRVYEFEAYKEKFNPRTEPINMQFVKAKNNKDADDVVLVSEVTEGDKVNLYSDIDSKEVLASKVAPESGLVKFTELDFGTDRGRIYYTVKNKNYLESIKRSVPYGAETGEKIEVPQKKDISLKRSLKGNQPSYGNKYGVLTLKDLPDGVRAEVYTSEDQLFPDLLSAPARNGVIVQERIPLEEKKGKIYIELVKEGINTSDRFTVTYETDKLPGDVTGLKDIIFKYGILKQEDYTLKSWEDFNTAMKEGKEILVKDTPTVEEILRIQDEIESKASDLKEREAFINSGIDNLDDELEMAYEKGHITNHGIFNSLLNKATKIQQVSDNKVEVINRLKALGNQVRAQSGKKVDEVFAEGYLSLIEDLKNEIKR</sequence>
<dbReference type="Gene3D" id="2.60.40.10">
    <property type="entry name" value="Immunoglobulins"/>
    <property type="match status" value="1"/>
</dbReference>
<dbReference type="Pfam" id="PF03644">
    <property type="entry name" value="Glyco_hydro_85"/>
    <property type="match status" value="1"/>
</dbReference>
<dbReference type="SUPFAM" id="SSF49785">
    <property type="entry name" value="Galactose-binding domain-like"/>
    <property type="match status" value="1"/>
</dbReference>
<dbReference type="PANTHER" id="PTHR13246:SF1">
    <property type="entry name" value="CYTOSOLIC ENDO-BETA-N-ACETYLGLUCOSAMINIDASE"/>
    <property type="match status" value="1"/>
</dbReference>
<dbReference type="Pfam" id="PF22633">
    <property type="entry name" value="F5_F8_type_C_2"/>
    <property type="match status" value="1"/>
</dbReference>
<proteinExistence type="predicted"/>
<dbReference type="EMBL" id="JACWEZ010000001">
    <property type="protein sequence ID" value="MBD1221254.1"/>
    <property type="molecule type" value="Genomic_DNA"/>
</dbReference>
<dbReference type="Pfam" id="PF21910">
    <property type="entry name" value="GH85_C"/>
    <property type="match status" value="1"/>
</dbReference>
<dbReference type="InterPro" id="IPR008979">
    <property type="entry name" value="Galactose-bd-like_sf"/>
</dbReference>
<dbReference type="InterPro" id="IPR054110">
    <property type="entry name" value="EndoD-like_D2"/>
</dbReference>
<dbReference type="Gene3D" id="3.20.20.80">
    <property type="entry name" value="Glycosidases"/>
    <property type="match status" value="1"/>
</dbReference>
<evidence type="ECO:0000313" key="3">
    <source>
        <dbReference type="Proteomes" id="UP000621631"/>
    </source>
</evidence>
<dbReference type="InterPro" id="IPR013783">
    <property type="entry name" value="Ig-like_fold"/>
</dbReference>
<organism evidence="2 3">
    <name type="scientific">Virgibacillus halodenitrificans</name>
    <name type="common">Bacillus halodenitrificans</name>
    <dbReference type="NCBI Taxonomy" id="1482"/>
    <lineage>
        <taxon>Bacteria</taxon>
        <taxon>Bacillati</taxon>
        <taxon>Bacillota</taxon>
        <taxon>Bacilli</taxon>
        <taxon>Bacillales</taxon>
        <taxon>Bacillaceae</taxon>
        <taxon>Virgibacillus</taxon>
    </lineage>
</organism>
<dbReference type="InterPro" id="IPR032979">
    <property type="entry name" value="ENGase"/>
</dbReference>
<keyword evidence="3" id="KW-1185">Reference proteome</keyword>
<dbReference type="Gene3D" id="2.60.120.260">
    <property type="entry name" value="Galactose-binding domain-like"/>
    <property type="match status" value="2"/>
</dbReference>
<dbReference type="PANTHER" id="PTHR13246">
    <property type="entry name" value="ENDO BETA N-ACETYLGLUCOSAMINIDASE"/>
    <property type="match status" value="1"/>
</dbReference>
<name>A0ABR7VLH4_VIRHA</name>
<dbReference type="InterPro" id="IPR005201">
    <property type="entry name" value="TIM_ENGase"/>
</dbReference>
<feature type="domain" description="F5/8 type C" evidence="1">
    <location>
        <begin position="737"/>
        <end position="868"/>
    </location>
</feature>